<dbReference type="PANTHER" id="PTHR43011:SF1">
    <property type="entry name" value="IRON-SULFUR CLUSTER ASSEMBLY 2 HOMOLOG, MITOCHONDRIAL"/>
    <property type="match status" value="1"/>
</dbReference>
<name>A0A168AJJ8_9EURO</name>
<dbReference type="GO" id="GO:0016226">
    <property type="term" value="P:iron-sulfur cluster assembly"/>
    <property type="evidence" value="ECO:0007669"/>
    <property type="project" value="InterPro"/>
</dbReference>
<dbReference type="InterPro" id="IPR000361">
    <property type="entry name" value="ATAP_core_dom"/>
</dbReference>
<evidence type="ECO:0000313" key="4">
    <source>
        <dbReference type="Proteomes" id="UP000242877"/>
    </source>
</evidence>
<dbReference type="GO" id="GO:0005739">
    <property type="term" value="C:mitochondrion"/>
    <property type="evidence" value="ECO:0007669"/>
    <property type="project" value="TreeGrafter"/>
</dbReference>
<protein>
    <submittedName>
        <fullName evidence="3">FeS cluster biogenesis</fullName>
    </submittedName>
</protein>
<evidence type="ECO:0000313" key="3">
    <source>
        <dbReference type="EMBL" id="KZZ94004.1"/>
    </source>
</evidence>
<sequence length="248" mass="27215">MSQTLLSKACRATAGRANSPAALFVQLFRRSFSANSSQVQSSSIRHATRAVPSLLSSSMMRHNGRYLASRWHTAPSTATGMLRNQTHNFSTTSSQCATKAILNPRTDEEGKALEINITPRAAKHLHKITAPEQPPSDPSQEPPAYEYLRVTVESGGCHGFQYQMNLEPPEKVDPEEDTVFAYEPEEGEEDYPRDVYGGARVVMNHPSLEVLYGSSVDFTRELIGSQFVIADNPRATSSCGCGSSFDIE</sequence>
<organism evidence="3 4">
    <name type="scientific">Ascosphaera apis ARSEF 7405</name>
    <dbReference type="NCBI Taxonomy" id="392613"/>
    <lineage>
        <taxon>Eukaryota</taxon>
        <taxon>Fungi</taxon>
        <taxon>Dikarya</taxon>
        <taxon>Ascomycota</taxon>
        <taxon>Pezizomycotina</taxon>
        <taxon>Eurotiomycetes</taxon>
        <taxon>Eurotiomycetidae</taxon>
        <taxon>Onygenales</taxon>
        <taxon>Ascosphaeraceae</taxon>
        <taxon>Ascosphaera</taxon>
    </lineage>
</organism>
<proteinExistence type="inferred from homology"/>
<gene>
    <name evidence="3" type="ORF">AAP_02097</name>
</gene>
<dbReference type="Pfam" id="PF01521">
    <property type="entry name" value="Fe-S_biosyn"/>
    <property type="match status" value="1"/>
</dbReference>
<dbReference type="Proteomes" id="UP000242877">
    <property type="component" value="Unassembled WGS sequence"/>
</dbReference>
<dbReference type="SUPFAM" id="SSF89360">
    <property type="entry name" value="HesB-like domain"/>
    <property type="match status" value="1"/>
</dbReference>
<dbReference type="InterPro" id="IPR035903">
    <property type="entry name" value="HesB-like_dom_sf"/>
</dbReference>
<dbReference type="InterPro" id="IPR016092">
    <property type="entry name" value="ATAP"/>
</dbReference>
<dbReference type="GO" id="GO:0051537">
    <property type="term" value="F:2 iron, 2 sulfur cluster binding"/>
    <property type="evidence" value="ECO:0007669"/>
    <property type="project" value="TreeGrafter"/>
</dbReference>
<reference evidence="3 4" key="1">
    <citation type="journal article" date="2016" name="Genome Biol. Evol.">
        <title>Divergent and convergent evolution of fungal pathogenicity.</title>
        <authorList>
            <person name="Shang Y."/>
            <person name="Xiao G."/>
            <person name="Zheng P."/>
            <person name="Cen K."/>
            <person name="Zhan S."/>
            <person name="Wang C."/>
        </authorList>
    </citation>
    <scope>NUCLEOTIDE SEQUENCE [LARGE SCALE GENOMIC DNA]</scope>
    <source>
        <strain evidence="3 4">ARSEF 7405</strain>
    </source>
</reference>
<keyword evidence="4" id="KW-1185">Reference proteome</keyword>
<dbReference type="OrthoDB" id="1938621at2759"/>
<dbReference type="AlphaFoldDB" id="A0A168AJJ8"/>
<accession>A0A168AJJ8</accession>
<dbReference type="PANTHER" id="PTHR43011">
    <property type="entry name" value="IRON-SULFUR CLUSTER ASSEMBLY 2 HOMOLOG, MITOCHONDRIAL"/>
    <property type="match status" value="1"/>
</dbReference>
<dbReference type="Gene3D" id="2.60.300.12">
    <property type="entry name" value="HesB-like domain"/>
    <property type="match status" value="1"/>
</dbReference>
<evidence type="ECO:0000256" key="1">
    <source>
        <dbReference type="ARBA" id="ARBA00006718"/>
    </source>
</evidence>
<dbReference type="GO" id="GO:0005506">
    <property type="term" value="F:iron ion binding"/>
    <property type="evidence" value="ECO:0007669"/>
    <property type="project" value="TreeGrafter"/>
</dbReference>
<dbReference type="FunFam" id="2.60.300.12:FF:000013">
    <property type="entry name" value="Iron-sulfur assembly protein 2"/>
    <property type="match status" value="1"/>
</dbReference>
<dbReference type="VEuPathDB" id="FungiDB:AAP_02097"/>
<dbReference type="EMBL" id="AZGZ01000007">
    <property type="protein sequence ID" value="KZZ94004.1"/>
    <property type="molecule type" value="Genomic_DNA"/>
</dbReference>
<comment type="caution">
    <text evidence="3">The sequence shown here is derived from an EMBL/GenBank/DDBJ whole genome shotgun (WGS) entry which is preliminary data.</text>
</comment>
<dbReference type="NCBIfam" id="TIGR00049">
    <property type="entry name" value="iron-sulfur cluster assembly accessory protein"/>
    <property type="match status" value="1"/>
</dbReference>
<feature type="domain" description="Core" evidence="2">
    <location>
        <begin position="114"/>
        <end position="242"/>
    </location>
</feature>
<dbReference type="GO" id="GO:0051539">
    <property type="term" value="F:4 iron, 4 sulfur cluster binding"/>
    <property type="evidence" value="ECO:0007669"/>
    <property type="project" value="TreeGrafter"/>
</dbReference>
<comment type="similarity">
    <text evidence="1">Belongs to the HesB/IscA family.</text>
</comment>
<evidence type="ECO:0000259" key="2">
    <source>
        <dbReference type="Pfam" id="PF01521"/>
    </source>
</evidence>